<dbReference type="Gene3D" id="2.60.40.680">
    <property type="match status" value="3"/>
</dbReference>
<feature type="domain" description="Cohesin" evidence="1">
    <location>
        <begin position="962"/>
        <end position="1077"/>
    </location>
</feature>
<dbReference type="Pfam" id="PF00963">
    <property type="entry name" value="Cohesin"/>
    <property type="match status" value="3"/>
</dbReference>
<organism evidence="2 3">
    <name type="scientific">Candidatus Eubacterium faecale</name>
    <dbReference type="NCBI Taxonomy" id="2838568"/>
    <lineage>
        <taxon>Bacteria</taxon>
        <taxon>Bacillati</taxon>
        <taxon>Bacillota</taxon>
        <taxon>Clostridia</taxon>
        <taxon>Eubacteriales</taxon>
        <taxon>Eubacteriaceae</taxon>
        <taxon>Eubacterium</taxon>
    </lineage>
</organism>
<dbReference type="SUPFAM" id="SSF49384">
    <property type="entry name" value="Carbohydrate-binding domain"/>
    <property type="match status" value="3"/>
</dbReference>
<dbReference type="Pfam" id="PF13306">
    <property type="entry name" value="LRR_5"/>
    <property type="match status" value="2"/>
</dbReference>
<dbReference type="GO" id="GO:0000272">
    <property type="term" value="P:polysaccharide catabolic process"/>
    <property type="evidence" value="ECO:0007669"/>
    <property type="project" value="InterPro"/>
</dbReference>
<protein>
    <submittedName>
        <fullName evidence="2">Leucine-rich repeat protein</fullName>
    </submittedName>
</protein>
<dbReference type="PANTHER" id="PTHR45661">
    <property type="entry name" value="SURFACE ANTIGEN"/>
    <property type="match status" value="1"/>
</dbReference>
<name>A0A9D2MHR7_9FIRM</name>
<accession>A0A9D2MHR7</accession>
<gene>
    <name evidence="2" type="ORF">IAA37_01330</name>
</gene>
<dbReference type="InterPro" id="IPR032675">
    <property type="entry name" value="LRR_dom_sf"/>
</dbReference>
<feature type="domain" description="Cohesin" evidence="1">
    <location>
        <begin position="842"/>
        <end position="929"/>
    </location>
</feature>
<dbReference type="EMBL" id="DWXN01000002">
    <property type="protein sequence ID" value="HJB74303.1"/>
    <property type="molecule type" value="Genomic_DNA"/>
</dbReference>
<sequence length="1478" mass="164248">MKKIISLLLSIVMIASAFFCVDFSAIAAYSGSFGQLSWNLQSNTGVLTISGNGEMEYSDDVPWSEYKDSIKSVNISEGVTSICDYAFYRCRNLVDVGISNTVVEIGSDAFNECTSLEKIILPESLTKIGNFAFSYCSALKEITIPKNVTEIGWEQFAGCENLETINWDAKQAYVLTNNSYTYLFNSAGENAPNGLTINFTDSCEYVDGDHLFDGYLNNYVTTINIGRNVNEGHLTVGSYYKDIIVNYNCEKDGLILETLNYITSVNSGYQYVAKGCTLNIGESVKTINRGWDTFDTINVDTSNIEKVASGAFQEYTLDKINKIISSDDLSSVKIIEEYAFYNSEINFVPHNVEIIGYGAFENCKSLREIHFSKNLKQIEDHAFKDTKIEKIFFDGTVQEWNSINSEFTGLNSVITICSDGVLNCDHNNRVYESVGSPSQIIYRCEDCGSVFGICENQALHNFELVESIEPTCEADGYVKYICSICNKEFIGKPVSDDELQIKVASDEYPESLHNYSNNIDQTAEYFYEGASQLSLQFSEETSVENGYDFIYVYGKDDFLIGQYTGNDLSNQTINVEGDRFKIRLTSNYNNTDYGYSFNSITATAKTGSEEYNYLKASGHDYSVTKVVSPQCNKQGYTVYTCSNCNNTYNDNFVEATGSHCYVKKVTQATSTTQGYTTYTCAVCGETYKADYFDPATVYSEEISATAGQTVKVPVMIRDNAGIMGWKLTFDYDTDVLTPLSVEYGEVISGGLQDNIEGDMVPGSLNVYWAGSDNEYYNGVMFYINFAVNESAVGNTQIDISFSQEDTFDTDFNDVYLNCEPISLNISNSSYSQYAKINAYANDVVAGDDLQLKLNISEINSVSGADIVVGYDAENFEFKEVLANGVTVKNSNSNGDLTLNISKISEAVNNTDFITVIFKCKDKAMSGKYDFALSSEDEGVICKGCSINVSPSATSEIAEIYAEDVTAKQNDEITIPVYIENNHGVMGYRLDFEYDADILQPISATCGSDFITGSQFNDSIGLKEGEFKVLWNNISELYTDGVLLNLKFKVLTSEKADTTIKMTYSQPDTFNEQYEDVVFDCQNINLSLNAHEHNYTAVVTPPTCTEEGYTTYTCSCGDSYIDDYVPAAGHKWGEYISNNDATYDSDGTKTATCSVCGATDTVVDEGSQLKKEPDLSTFTIKTVSLTLQSSIKMNFKVLKSALAEYEDPYMVFKCEGLEDMTVTEYTEQGEYYVFSFPGISPKMMNNTVTAQLYATYKENGHLYSSETKSISVKEYAYKMLDAYASINTTQANKLKTLIVDLLNYGAEAQVYTNYKTNSLVNEDLTATQKSWGTSTTPELTNITDKEYRTISNPTAEWNAAGLVLNDSVKIRAKFTVEDIENITVRFTCAGSTYTYSKEDFTKNSDGSYYVYCNEIKANQMSNEILITVYDNGVQCSNTMRFSVESYAKAIQDSAYAGTALDNLTQAMMRYGKSAEAYGS</sequence>
<dbReference type="InterPro" id="IPR008965">
    <property type="entry name" value="CBM2/CBM3_carb-bd_dom_sf"/>
</dbReference>
<dbReference type="SUPFAM" id="SSF52058">
    <property type="entry name" value="L domain-like"/>
    <property type="match status" value="1"/>
</dbReference>
<comment type="caution">
    <text evidence="2">The sequence shown here is derived from an EMBL/GenBank/DDBJ whole genome shotgun (WGS) entry which is preliminary data.</text>
</comment>
<dbReference type="InterPro" id="IPR026906">
    <property type="entry name" value="LRR_5"/>
</dbReference>
<feature type="domain" description="Cohesin" evidence="1">
    <location>
        <begin position="702"/>
        <end position="802"/>
    </location>
</feature>
<proteinExistence type="predicted"/>
<dbReference type="SUPFAM" id="SSF49854">
    <property type="entry name" value="Spermadhesin, CUB domain"/>
    <property type="match status" value="1"/>
</dbReference>
<evidence type="ECO:0000259" key="1">
    <source>
        <dbReference type="Pfam" id="PF00963"/>
    </source>
</evidence>
<dbReference type="Gene3D" id="3.80.10.10">
    <property type="entry name" value="Ribonuclease Inhibitor"/>
    <property type="match status" value="2"/>
</dbReference>
<dbReference type="InterPro" id="IPR053139">
    <property type="entry name" value="Surface_bspA-like"/>
</dbReference>
<dbReference type="InterPro" id="IPR035914">
    <property type="entry name" value="Sperma_CUB_dom_sf"/>
</dbReference>
<evidence type="ECO:0000313" key="3">
    <source>
        <dbReference type="Proteomes" id="UP000823877"/>
    </source>
</evidence>
<dbReference type="InterPro" id="IPR002102">
    <property type="entry name" value="Cohesin_dom"/>
</dbReference>
<reference evidence="2" key="2">
    <citation type="submission" date="2021-04" db="EMBL/GenBank/DDBJ databases">
        <authorList>
            <person name="Gilroy R."/>
        </authorList>
    </citation>
    <scope>NUCLEOTIDE SEQUENCE</scope>
    <source>
        <strain evidence="2">CHK188-16595</strain>
    </source>
</reference>
<dbReference type="GO" id="GO:0030246">
    <property type="term" value="F:carbohydrate binding"/>
    <property type="evidence" value="ECO:0007669"/>
    <property type="project" value="InterPro"/>
</dbReference>
<dbReference type="Proteomes" id="UP000823877">
    <property type="component" value="Unassembled WGS sequence"/>
</dbReference>
<dbReference type="PANTHER" id="PTHR45661:SF3">
    <property type="entry name" value="IG-LIKE DOMAIN-CONTAINING PROTEIN"/>
    <property type="match status" value="1"/>
</dbReference>
<evidence type="ECO:0000313" key="2">
    <source>
        <dbReference type="EMBL" id="HJB74303.1"/>
    </source>
</evidence>
<reference evidence="2" key="1">
    <citation type="journal article" date="2021" name="PeerJ">
        <title>Extensive microbial diversity within the chicken gut microbiome revealed by metagenomics and culture.</title>
        <authorList>
            <person name="Gilroy R."/>
            <person name="Ravi A."/>
            <person name="Getino M."/>
            <person name="Pursley I."/>
            <person name="Horton D.L."/>
            <person name="Alikhan N.F."/>
            <person name="Baker D."/>
            <person name="Gharbi K."/>
            <person name="Hall N."/>
            <person name="Watson M."/>
            <person name="Adriaenssens E.M."/>
            <person name="Foster-Nyarko E."/>
            <person name="Jarju S."/>
            <person name="Secka A."/>
            <person name="Antonio M."/>
            <person name="Oren A."/>
            <person name="Chaudhuri R.R."/>
            <person name="La Ragione R."/>
            <person name="Hildebrand F."/>
            <person name="Pallen M.J."/>
        </authorList>
    </citation>
    <scope>NUCLEOTIDE SEQUENCE</scope>
    <source>
        <strain evidence="2">CHK188-16595</strain>
    </source>
</reference>